<evidence type="ECO:0000256" key="1">
    <source>
        <dbReference type="SAM" id="MobiDB-lite"/>
    </source>
</evidence>
<evidence type="ECO:0000313" key="2">
    <source>
        <dbReference type="EMBL" id="MFC3510594.1"/>
    </source>
</evidence>
<dbReference type="EMBL" id="JBHRWI010000015">
    <property type="protein sequence ID" value="MFC3510594.1"/>
    <property type="molecule type" value="Genomic_DNA"/>
</dbReference>
<organism evidence="2 3">
    <name type="scientific">Amycolatopsis halotolerans</name>
    <dbReference type="NCBI Taxonomy" id="330083"/>
    <lineage>
        <taxon>Bacteria</taxon>
        <taxon>Bacillati</taxon>
        <taxon>Actinomycetota</taxon>
        <taxon>Actinomycetes</taxon>
        <taxon>Pseudonocardiales</taxon>
        <taxon>Pseudonocardiaceae</taxon>
        <taxon>Amycolatopsis</taxon>
    </lineage>
</organism>
<protein>
    <recommendedName>
        <fullName evidence="4">CopG family transcriptional regulator</fullName>
    </recommendedName>
</protein>
<comment type="caution">
    <text evidence="2">The sequence shown here is derived from an EMBL/GenBank/DDBJ whole genome shotgun (WGS) entry which is preliminary data.</text>
</comment>
<evidence type="ECO:0008006" key="4">
    <source>
        <dbReference type="Google" id="ProtNLM"/>
    </source>
</evidence>
<keyword evidence="3" id="KW-1185">Reference proteome</keyword>
<accession>A0ABV7QFF5</accession>
<dbReference type="RefSeq" id="WP_377868666.1">
    <property type="nucleotide sequence ID" value="NZ_JBHMAY010000007.1"/>
</dbReference>
<name>A0ABV7QFF5_9PSEU</name>
<feature type="region of interest" description="Disordered" evidence="1">
    <location>
        <begin position="1"/>
        <end position="40"/>
    </location>
</feature>
<evidence type="ECO:0000313" key="3">
    <source>
        <dbReference type="Proteomes" id="UP001595764"/>
    </source>
</evidence>
<gene>
    <name evidence="2" type="ORF">ACFORO_10510</name>
</gene>
<reference evidence="3" key="1">
    <citation type="journal article" date="2019" name="Int. J. Syst. Evol. Microbiol.">
        <title>The Global Catalogue of Microorganisms (GCM) 10K type strain sequencing project: providing services to taxonomists for standard genome sequencing and annotation.</title>
        <authorList>
            <consortium name="The Broad Institute Genomics Platform"/>
            <consortium name="The Broad Institute Genome Sequencing Center for Infectious Disease"/>
            <person name="Wu L."/>
            <person name="Ma J."/>
        </authorList>
    </citation>
    <scope>NUCLEOTIDE SEQUENCE [LARGE SCALE GENOMIC DNA]</scope>
    <source>
        <strain evidence="3">CGMCC 4.7682</strain>
    </source>
</reference>
<sequence>MAEKRGPGRPATGQDPTHSVRIPDKRWKTLGEKAKDAGSDRSKVLNDLAAWYVRENGAELPERPA</sequence>
<dbReference type="Proteomes" id="UP001595764">
    <property type="component" value="Unassembled WGS sequence"/>
</dbReference>
<proteinExistence type="predicted"/>
<feature type="compositionally biased region" description="Basic and acidic residues" evidence="1">
    <location>
        <begin position="21"/>
        <end position="40"/>
    </location>
</feature>